<reference evidence="2 3" key="1">
    <citation type="submission" date="2014-12" db="EMBL/GenBank/DDBJ databases">
        <title>Genome assembly of Enhygromyxa salina DSM 15201.</title>
        <authorList>
            <person name="Sharma G."/>
            <person name="Subramanian S."/>
        </authorList>
    </citation>
    <scope>NUCLEOTIDE SEQUENCE [LARGE SCALE GENOMIC DNA]</scope>
    <source>
        <strain evidence="2 3">DSM 15201</strain>
    </source>
</reference>
<evidence type="ECO:0000259" key="1">
    <source>
        <dbReference type="Pfam" id="PF04865"/>
    </source>
</evidence>
<dbReference type="Proteomes" id="UP000031599">
    <property type="component" value="Unassembled WGS sequence"/>
</dbReference>
<comment type="caution">
    <text evidence="2">The sequence shown here is derived from an EMBL/GenBank/DDBJ whole genome shotgun (WGS) entry which is preliminary data.</text>
</comment>
<proteinExistence type="predicted"/>
<feature type="domain" description="Baseplate protein J-like barrel" evidence="1">
    <location>
        <begin position="244"/>
        <end position="284"/>
    </location>
</feature>
<dbReference type="InterPro" id="IPR006949">
    <property type="entry name" value="Barrel_Baseplate_J-like"/>
</dbReference>
<dbReference type="AlphaFoldDB" id="A0A0C1ZK96"/>
<accession>A0A0C1ZK96</accession>
<evidence type="ECO:0000313" key="3">
    <source>
        <dbReference type="Proteomes" id="UP000031599"/>
    </source>
</evidence>
<sequence>MKIMACRVTNTGFGAGAFEEATFPLTQLTIAAASVIGYQNPVSLIRVWFDARKAGTIERIPTRTVTANHLLNIPSPVTLSPDSSLPAADTNIIIQDAEGNAVPAKGGGSTLNDTPHITITKILDTQFQGELVKPITFLWGLTKVTRGETVNREIIGSGNAAQPWQSLQLARSPLTYLADPFAPGGRKPELEVYVNGLKWTRALSFYGATPTDEIYVIRHDADHNTHIQFGDGELGKRLPTGTNNVVATYRFGTGGNVEANAINKLVRPIPGVKSVSNPLPATGGEDPPTPAQAREQAIQSLRVLGHLVSLADFEVEAARYGGVVQARARWAWDADGEDALVKVWIVCEGFADPSPDLRTYLQNMAEPGARVEVVKALPLYRYLNLDLELDPSYIPQDVQAAVHATLYDERDGLLVPRNAVIGGAFHRSELYAAIHSVQGVLAVRGASVDYSPMGKTVSAPEGYYLAFTDSPPV</sequence>
<name>A0A0C1ZK96_9BACT</name>
<organism evidence="2 3">
    <name type="scientific">Enhygromyxa salina</name>
    <dbReference type="NCBI Taxonomy" id="215803"/>
    <lineage>
        <taxon>Bacteria</taxon>
        <taxon>Pseudomonadati</taxon>
        <taxon>Myxococcota</taxon>
        <taxon>Polyangia</taxon>
        <taxon>Nannocystales</taxon>
        <taxon>Nannocystaceae</taxon>
        <taxon>Enhygromyxa</taxon>
    </lineage>
</organism>
<protein>
    <recommendedName>
        <fullName evidence="1">Baseplate protein J-like barrel domain-containing protein</fullName>
    </recommendedName>
</protein>
<gene>
    <name evidence="2" type="ORF">DB30_02527</name>
</gene>
<evidence type="ECO:0000313" key="2">
    <source>
        <dbReference type="EMBL" id="KIG17904.1"/>
    </source>
</evidence>
<dbReference type="EMBL" id="JMCC02000018">
    <property type="protein sequence ID" value="KIG17904.1"/>
    <property type="molecule type" value="Genomic_DNA"/>
</dbReference>
<dbReference type="Pfam" id="PF04865">
    <property type="entry name" value="Baseplate_J"/>
    <property type="match status" value="1"/>
</dbReference>